<feature type="transmembrane region" description="Helical" evidence="1">
    <location>
        <begin position="106"/>
        <end position="125"/>
    </location>
</feature>
<accession>A0A0X3VFN4</accession>
<evidence type="ECO:0000313" key="3">
    <source>
        <dbReference type="Proteomes" id="UP000053413"/>
    </source>
</evidence>
<reference evidence="3" key="1">
    <citation type="submission" date="2015-10" db="EMBL/GenBank/DDBJ databases">
        <authorList>
            <person name="Ju K.-S."/>
            <person name="Doroghazi J.R."/>
            <person name="Metcalf W.W."/>
        </authorList>
    </citation>
    <scope>NUCLEOTIDE SEQUENCE [LARGE SCALE GENOMIC DNA]</scope>
    <source>
        <strain evidence="3">NRRL F-8817</strain>
    </source>
</reference>
<feature type="transmembrane region" description="Helical" evidence="1">
    <location>
        <begin position="22"/>
        <end position="42"/>
    </location>
</feature>
<gene>
    <name evidence="2" type="ORF">ADL28_43215</name>
</gene>
<dbReference type="EMBL" id="LLZJ01000428">
    <property type="protein sequence ID" value="KUL43207.1"/>
    <property type="molecule type" value="Genomic_DNA"/>
</dbReference>
<name>A0A0X3VFN4_STRVO</name>
<proteinExistence type="predicted"/>
<evidence type="ECO:0008006" key="4">
    <source>
        <dbReference type="Google" id="ProtNLM"/>
    </source>
</evidence>
<feature type="transmembrane region" description="Helical" evidence="1">
    <location>
        <begin position="71"/>
        <end position="91"/>
    </location>
</feature>
<keyword evidence="1" id="KW-1133">Transmembrane helix</keyword>
<keyword evidence="1" id="KW-0812">Transmembrane</keyword>
<evidence type="ECO:0000256" key="1">
    <source>
        <dbReference type="SAM" id="Phobius"/>
    </source>
</evidence>
<dbReference type="Proteomes" id="UP000053413">
    <property type="component" value="Unassembled WGS sequence"/>
</dbReference>
<dbReference type="OrthoDB" id="9983160at2"/>
<comment type="caution">
    <text evidence="2">The sequence shown here is derived from an EMBL/GenBank/DDBJ whole genome shotgun (WGS) entry which is preliminary data.</text>
</comment>
<dbReference type="AlphaFoldDB" id="A0A0X3VFN4"/>
<feature type="transmembrane region" description="Helical" evidence="1">
    <location>
        <begin position="48"/>
        <end position="64"/>
    </location>
</feature>
<organism evidence="2 3">
    <name type="scientific">Streptomyces violaceusniger</name>
    <dbReference type="NCBI Taxonomy" id="68280"/>
    <lineage>
        <taxon>Bacteria</taxon>
        <taxon>Bacillati</taxon>
        <taxon>Actinomycetota</taxon>
        <taxon>Actinomycetes</taxon>
        <taxon>Kitasatosporales</taxon>
        <taxon>Streptomycetaceae</taxon>
        <taxon>Streptomyces</taxon>
        <taxon>Streptomyces violaceusniger group</taxon>
    </lineage>
</organism>
<keyword evidence="1" id="KW-0472">Membrane</keyword>
<protein>
    <recommendedName>
        <fullName evidence="4">Histidine kinase</fullName>
    </recommendedName>
</protein>
<dbReference type="RefSeq" id="WP_059149284.1">
    <property type="nucleotide sequence ID" value="NZ_LLZJ01000428.1"/>
</dbReference>
<sequence length="141" mass="14837">MTGSPDEDNWLEPALAQRPGQITAAAVLLVVSAFIGTTIAVHDPELTQFGYLLLFVTIGAALRIRGGGRTACITASVTAALFFCYLGPHAIRGLSDPGGVYQPEYAVRAIIAIVASGTGVGLLYSPPSRAYVRARRHRTAP</sequence>
<evidence type="ECO:0000313" key="2">
    <source>
        <dbReference type="EMBL" id="KUL43207.1"/>
    </source>
</evidence>